<dbReference type="SUPFAM" id="SSF53686">
    <property type="entry name" value="Tryptophan synthase beta subunit-like PLP-dependent enzymes"/>
    <property type="match status" value="1"/>
</dbReference>
<evidence type="ECO:0000259" key="4">
    <source>
        <dbReference type="Pfam" id="PF00291"/>
    </source>
</evidence>
<dbReference type="PROSITE" id="PS00165">
    <property type="entry name" value="DEHYDRATASE_SER_THR"/>
    <property type="match status" value="1"/>
</dbReference>
<dbReference type="InterPro" id="IPR001926">
    <property type="entry name" value="TrpB-like_PALP"/>
</dbReference>
<keyword evidence="2" id="KW-0663">Pyridoxal phosphate</keyword>
<dbReference type="EMBL" id="BAAAGX010000006">
    <property type="protein sequence ID" value="GAA0230574.1"/>
    <property type="molecule type" value="Genomic_DNA"/>
</dbReference>
<reference evidence="6" key="1">
    <citation type="journal article" date="2019" name="Int. J. Syst. Evol. Microbiol.">
        <title>The Global Catalogue of Microorganisms (GCM) 10K type strain sequencing project: providing services to taxonomists for standard genome sequencing and annotation.</title>
        <authorList>
            <consortium name="The Broad Institute Genomics Platform"/>
            <consortium name="The Broad Institute Genome Sequencing Center for Infectious Disease"/>
            <person name="Wu L."/>
            <person name="Ma J."/>
        </authorList>
    </citation>
    <scope>NUCLEOTIDE SEQUENCE [LARGE SCALE GENOMIC DNA]</scope>
    <source>
        <strain evidence="6">JCM 10425</strain>
    </source>
</reference>
<comment type="caution">
    <text evidence="5">The sequence shown here is derived from an EMBL/GenBank/DDBJ whole genome shotgun (WGS) entry which is preliminary data.</text>
</comment>
<dbReference type="CDD" id="cd01562">
    <property type="entry name" value="Thr-dehyd"/>
    <property type="match status" value="1"/>
</dbReference>
<dbReference type="Pfam" id="PF00291">
    <property type="entry name" value="PALP"/>
    <property type="match status" value="1"/>
</dbReference>
<accession>A0ABP3DIG5</accession>
<dbReference type="InterPro" id="IPR036052">
    <property type="entry name" value="TrpB-like_PALP_sf"/>
</dbReference>
<sequence length="297" mass="31404">MRTPLLPCVWGEAGRQLWLKPESLQATGAFKLRGASNALAQLDAEQRARGVVAQSSGNHAQAVAYAAARLGIRATIVMPDTTPAVKLEATRGFGAEVVIVPPAERDIRPLELVAEHGYAHIPPYDDARIIAGQGTVGLEIASDLSPDLVLVPVSGGGLISGVATAIKALSPRTRVIGVEPELAADAVESFRSGKRVTWTPEQTYRTIADGLRTTSVGVLPFEHLRRYVDDVITVSEEQIVEATRILGRKSRLVVEPSGAVTTAAYLFADLPPAATTVAIVSGGNVDPAKYLEYLGGQ</sequence>
<dbReference type="PANTHER" id="PTHR48078:SF6">
    <property type="entry name" value="L-THREONINE DEHYDRATASE CATABOLIC TDCB"/>
    <property type="match status" value="1"/>
</dbReference>
<organism evidence="5 6">
    <name type="scientific">Cryptosporangium japonicum</name>
    <dbReference type="NCBI Taxonomy" id="80872"/>
    <lineage>
        <taxon>Bacteria</taxon>
        <taxon>Bacillati</taxon>
        <taxon>Actinomycetota</taxon>
        <taxon>Actinomycetes</taxon>
        <taxon>Cryptosporangiales</taxon>
        <taxon>Cryptosporangiaceae</taxon>
        <taxon>Cryptosporangium</taxon>
    </lineage>
</organism>
<dbReference type="Gene3D" id="3.40.50.1100">
    <property type="match status" value="2"/>
</dbReference>
<evidence type="ECO:0000256" key="3">
    <source>
        <dbReference type="ARBA" id="ARBA00023239"/>
    </source>
</evidence>
<keyword evidence="6" id="KW-1185">Reference proteome</keyword>
<feature type="domain" description="Tryptophan synthase beta chain-like PALP" evidence="4">
    <location>
        <begin position="2"/>
        <end position="282"/>
    </location>
</feature>
<evidence type="ECO:0000256" key="2">
    <source>
        <dbReference type="ARBA" id="ARBA00022898"/>
    </source>
</evidence>
<dbReference type="Proteomes" id="UP001500967">
    <property type="component" value="Unassembled WGS sequence"/>
</dbReference>
<dbReference type="InterPro" id="IPR050147">
    <property type="entry name" value="Ser/Thr_Dehydratase"/>
</dbReference>
<keyword evidence="3" id="KW-0456">Lyase</keyword>
<comment type="cofactor">
    <cofactor evidence="1">
        <name>pyridoxal 5'-phosphate</name>
        <dbReference type="ChEBI" id="CHEBI:597326"/>
    </cofactor>
</comment>
<dbReference type="InterPro" id="IPR000634">
    <property type="entry name" value="Ser/Thr_deHydtase_PyrdxlP-BS"/>
</dbReference>
<evidence type="ECO:0000313" key="5">
    <source>
        <dbReference type="EMBL" id="GAA0230574.1"/>
    </source>
</evidence>
<proteinExistence type="predicted"/>
<dbReference type="PANTHER" id="PTHR48078">
    <property type="entry name" value="THREONINE DEHYDRATASE, MITOCHONDRIAL-RELATED"/>
    <property type="match status" value="1"/>
</dbReference>
<evidence type="ECO:0000313" key="6">
    <source>
        <dbReference type="Proteomes" id="UP001500967"/>
    </source>
</evidence>
<name>A0ABP3DIG5_9ACTN</name>
<protein>
    <submittedName>
        <fullName evidence="5">Threonine/serine dehydratase</fullName>
    </submittedName>
</protein>
<gene>
    <name evidence="5" type="ORF">GCM10009539_14980</name>
</gene>
<evidence type="ECO:0000256" key="1">
    <source>
        <dbReference type="ARBA" id="ARBA00001933"/>
    </source>
</evidence>